<dbReference type="KEGG" id="pspc:Strain318_002128"/>
<sequence length="335" mass="36089">MRLTVSISLIAALSAAAINCEAQSAPNWVVGGEEGEGTELGARARVFRLPNHLLVVERDAPFLKLVTPEGRVRQQIGRLGGGPGEFRQPSAVYFDLTRREVLVVDGAAVRVSVYSLGDSLRFVRSLTAPEPSLEGVCLLRGRLFGLVRNSATMLREFAVEGDRLVVKRAFAEPRSLHPLSAIPALRNEASGSLHCDTRHGELVVVSRTLGEVHRIDPEGRRHDVYALPGFAVMTMVANGGGFAAEIRQGDTYDIVSNLVSLADNLGIVVARGRMTPQGRRTVGYLTYTLAARTSVAAPPLEAWGQVGAFGAQVVCLQEEPIPTLAMFSGRRCPSR</sequence>
<evidence type="ECO:0008006" key="5">
    <source>
        <dbReference type="Google" id="ProtNLM"/>
    </source>
</evidence>
<dbReference type="EMBL" id="CP130612">
    <property type="protein sequence ID" value="WKW12819.1"/>
    <property type="molecule type" value="Genomic_DNA"/>
</dbReference>
<accession>A0AA49JVK9</accession>
<name>A0AA49K176_9BACT</name>
<accession>A0AA49K176</accession>
<reference evidence="3" key="1">
    <citation type="submission" date="2023-07" db="EMBL/GenBank/DDBJ databases">
        <authorList>
            <person name="Haufschild T."/>
            <person name="Kallscheuer N."/>
            <person name="Hammer J."/>
            <person name="Kohn T."/>
            <person name="Kabuu M."/>
            <person name="Jogler M."/>
            <person name="Wohfarth N."/>
            <person name="Heuer A."/>
            <person name="Rohde M."/>
            <person name="van Teeseling M.C.F."/>
            <person name="Jogler C."/>
        </authorList>
    </citation>
    <scope>NUCLEOTIDE SEQUENCE</scope>
    <source>
        <strain evidence="2">Strain 138</strain>
        <strain evidence="3">Strain 318</strain>
    </source>
</reference>
<feature type="chain" id="PRO_5041466006" description="6-bladed beta-propeller" evidence="1">
    <location>
        <begin position="25"/>
        <end position="335"/>
    </location>
</feature>
<feature type="signal peptide" evidence="1">
    <location>
        <begin position="1"/>
        <end position="24"/>
    </location>
</feature>
<dbReference type="AlphaFoldDB" id="A0AA49K176"/>
<keyword evidence="1" id="KW-0732">Signal</keyword>
<protein>
    <recommendedName>
        <fullName evidence="5">6-bladed beta-propeller</fullName>
    </recommendedName>
</protein>
<dbReference type="EMBL" id="CP130613">
    <property type="protein sequence ID" value="WKW15726.1"/>
    <property type="molecule type" value="Genomic_DNA"/>
</dbReference>
<evidence type="ECO:0000313" key="4">
    <source>
        <dbReference type="Proteomes" id="UP001229955"/>
    </source>
</evidence>
<dbReference type="SUPFAM" id="SSF101898">
    <property type="entry name" value="NHL repeat"/>
    <property type="match status" value="1"/>
</dbReference>
<organism evidence="3 4">
    <name type="scientific">Pseudogemmatithrix spongiicola</name>
    <dbReference type="NCBI Taxonomy" id="3062599"/>
    <lineage>
        <taxon>Bacteria</taxon>
        <taxon>Pseudomonadati</taxon>
        <taxon>Gemmatimonadota</taxon>
        <taxon>Gemmatimonadia</taxon>
        <taxon>Gemmatimonadales</taxon>
        <taxon>Gemmatimonadaceae</taxon>
        <taxon>Pseudogemmatithrix</taxon>
    </lineage>
</organism>
<evidence type="ECO:0000256" key="1">
    <source>
        <dbReference type="SAM" id="SignalP"/>
    </source>
</evidence>
<proteinExistence type="predicted"/>
<keyword evidence="4" id="KW-1185">Reference proteome</keyword>
<evidence type="ECO:0000313" key="3">
    <source>
        <dbReference type="EMBL" id="WKW15726.1"/>
    </source>
</evidence>
<dbReference type="RefSeq" id="WP_367885694.1">
    <property type="nucleotide sequence ID" value="NZ_CP130612.1"/>
</dbReference>
<dbReference type="Proteomes" id="UP001229955">
    <property type="component" value="Chromosome"/>
</dbReference>
<evidence type="ECO:0000313" key="2">
    <source>
        <dbReference type="EMBL" id="WKW12819.1"/>
    </source>
</evidence>
<gene>
    <name evidence="2" type="ORF">Strain138_002129</name>
    <name evidence="3" type="ORF">Strain318_002128</name>
</gene>